<gene>
    <name evidence="1" type="ordered locus">HPL003_15945</name>
</gene>
<dbReference type="HOGENOM" id="CLU_2992478_0_0_9"/>
<dbReference type="EMBL" id="CP003107">
    <property type="protein sequence ID" value="AET59937.1"/>
    <property type="molecule type" value="Genomic_DNA"/>
</dbReference>
<dbReference type="Proteomes" id="UP000005876">
    <property type="component" value="Chromosome"/>
</dbReference>
<dbReference type="STRING" id="985665.HPL003_15945"/>
<accession>G7VZ81</accession>
<dbReference type="AlphaFoldDB" id="G7VZ81"/>
<reference evidence="2" key="1">
    <citation type="submission" date="2011-11" db="EMBL/GenBank/DDBJ databases">
        <title>Complete sequence of Paenibacillus terrae HPL-003.</title>
        <authorList>
            <person name="Shin S.H."/>
            <person name="Kim S."/>
            <person name="Kim J.Y."/>
        </authorList>
    </citation>
    <scope>NUCLEOTIDE SEQUENCE [LARGE SCALE GENOMIC DNA]</scope>
    <source>
        <strain evidence="2">HPL-003</strain>
    </source>
</reference>
<dbReference type="KEGG" id="pta:HPL003_15945"/>
<sequence length="57" mass="6562">MDVHTYWDWIEAGGTCCKAIQYKQVEPVMTLAEAIEQAEDEARDLVSGYQYRVLSCF</sequence>
<organism evidence="1 2">
    <name type="scientific">Paenibacillus terrae (strain HPL-003)</name>
    <dbReference type="NCBI Taxonomy" id="985665"/>
    <lineage>
        <taxon>Bacteria</taxon>
        <taxon>Bacillati</taxon>
        <taxon>Bacillota</taxon>
        <taxon>Bacilli</taxon>
        <taxon>Bacillales</taxon>
        <taxon>Paenibacillaceae</taxon>
        <taxon>Paenibacillus</taxon>
    </lineage>
</organism>
<protein>
    <submittedName>
        <fullName evidence="1">Uncharacterized protein</fullName>
    </submittedName>
</protein>
<evidence type="ECO:0000313" key="2">
    <source>
        <dbReference type="Proteomes" id="UP000005876"/>
    </source>
</evidence>
<name>G7VZ81_PAETH</name>
<evidence type="ECO:0000313" key="1">
    <source>
        <dbReference type="EMBL" id="AET59937.1"/>
    </source>
</evidence>
<proteinExistence type="predicted"/>
<reference evidence="1 2" key="3">
    <citation type="journal article" date="2012" name="J. Bacteriol.">
        <title>Genome Sequence of Paenibacillus terrae HPL-003, a Xylanase-Producing Bacterium Isolated from Soil Found in Forest Residue.</title>
        <authorList>
            <person name="Shin S.H."/>
            <person name="Kim S."/>
            <person name="Kim J.Y."/>
            <person name="Song H.Y."/>
            <person name="Cho S.J."/>
            <person name="Kim D.R."/>
            <person name="Lee K.I."/>
            <person name="Lim H.K."/>
            <person name="Park N.J."/>
            <person name="Hwang I.T."/>
            <person name="Yang K.S."/>
        </authorList>
    </citation>
    <scope>NUCLEOTIDE SEQUENCE [LARGE SCALE GENOMIC DNA]</scope>
    <source>
        <strain evidence="1 2">HPL-003</strain>
    </source>
</reference>
<reference key="2">
    <citation type="submission" date="2011-11" db="EMBL/GenBank/DDBJ databases">
        <authorList>
            <person name="Shin S.H."/>
            <person name="Kim S."/>
            <person name="Kim J.Y."/>
        </authorList>
    </citation>
    <scope>NUCLEOTIDE SEQUENCE</scope>
    <source>
        <strain>HPL-003</strain>
    </source>
</reference>